<organism evidence="1 2">
    <name type="scientific">Halogranum gelatinilyticum</name>
    <dbReference type="NCBI Taxonomy" id="660521"/>
    <lineage>
        <taxon>Archaea</taxon>
        <taxon>Methanobacteriati</taxon>
        <taxon>Methanobacteriota</taxon>
        <taxon>Stenosarchaea group</taxon>
        <taxon>Halobacteria</taxon>
        <taxon>Halobacteriales</taxon>
        <taxon>Haloferacaceae</taxon>
    </lineage>
</organism>
<gene>
    <name evidence="1" type="ORF">SAMN04487949_2282</name>
</gene>
<dbReference type="AlphaFoldDB" id="A0A1G9UPU4"/>
<dbReference type="OrthoDB" id="132743at2157"/>
<evidence type="ECO:0000313" key="2">
    <source>
        <dbReference type="Proteomes" id="UP000199451"/>
    </source>
</evidence>
<dbReference type="Proteomes" id="UP000199451">
    <property type="component" value="Unassembled WGS sequence"/>
</dbReference>
<accession>A0A1G9UPU4</accession>
<reference evidence="2" key="1">
    <citation type="submission" date="2016-10" db="EMBL/GenBank/DDBJ databases">
        <authorList>
            <person name="Varghese N."/>
            <person name="Submissions S."/>
        </authorList>
    </citation>
    <scope>NUCLEOTIDE SEQUENCE [LARGE SCALE GENOMIC DNA]</scope>
    <source>
        <strain evidence="2">CGMCC 1.10119</strain>
    </source>
</reference>
<dbReference type="STRING" id="660521.SAMN04487949_2282"/>
<keyword evidence="2" id="KW-1185">Reference proteome</keyword>
<sequence>MNRSTKWLVGVVAVVLALLLVVGAVYVGFGALLVVSDHATYYAPGQNLGDVDYDAVVGDARAAGYRVEEPRYVNARSPRAYDGDTPELEALYGDDVRVWYVTYQYGNLSTVELTYPTAPDEPSRVVFSNWSRTGDRYTVADLPPREWVATRLAASFEMDEATAAEHAARFEMRVAETNPDLPTFEVDARPDPTGARAFLRAESETTGFEPSVGEGTFRETYVVGENVGTVTYLVPNAAVTLRDGDVRYIAYVDQLGGVRLEIRLPPGEEIDEANYRATFRELFETVGLPPDAVDGYEFEYSPGNW</sequence>
<evidence type="ECO:0000313" key="1">
    <source>
        <dbReference type="EMBL" id="SDM61903.1"/>
    </source>
</evidence>
<protein>
    <submittedName>
        <fullName evidence="1">Uncharacterized protein</fullName>
    </submittedName>
</protein>
<dbReference type="EMBL" id="FNHL01000002">
    <property type="protein sequence ID" value="SDM61903.1"/>
    <property type="molecule type" value="Genomic_DNA"/>
</dbReference>
<dbReference type="RefSeq" id="WP_089697557.1">
    <property type="nucleotide sequence ID" value="NZ_FNHL01000002.1"/>
</dbReference>
<name>A0A1G9UPU4_9EURY</name>
<proteinExistence type="predicted"/>